<protein>
    <submittedName>
        <fullName evidence="2">Uncharacterized protein</fullName>
    </submittedName>
</protein>
<gene>
    <name evidence="2" type="ORF">O9K51_03189</name>
</gene>
<name>A0AB34FZL8_9HYPO</name>
<dbReference type="EMBL" id="JAQHRD010000002">
    <property type="protein sequence ID" value="KAJ6444790.1"/>
    <property type="molecule type" value="Genomic_DNA"/>
</dbReference>
<accession>A0AB34FZL8</accession>
<feature type="transmembrane region" description="Helical" evidence="1">
    <location>
        <begin position="116"/>
        <end position="135"/>
    </location>
</feature>
<reference evidence="2" key="1">
    <citation type="submission" date="2023-01" db="EMBL/GenBank/DDBJ databases">
        <title>The growth and conidiation of Purpureocillium lavendulum are regulated by nitrogen source and histone H3K14 acetylation.</title>
        <authorList>
            <person name="Tang P."/>
            <person name="Han J."/>
            <person name="Zhang C."/>
            <person name="Tang P."/>
            <person name="Qi F."/>
            <person name="Zhang K."/>
            <person name="Liang L."/>
        </authorList>
    </citation>
    <scope>NUCLEOTIDE SEQUENCE</scope>
    <source>
        <strain evidence="2">YMF1.00683</strain>
    </source>
</reference>
<keyword evidence="3" id="KW-1185">Reference proteome</keyword>
<keyword evidence="1" id="KW-0812">Transmembrane</keyword>
<comment type="caution">
    <text evidence="2">The sequence shown here is derived from an EMBL/GenBank/DDBJ whole genome shotgun (WGS) entry which is preliminary data.</text>
</comment>
<keyword evidence="1" id="KW-0472">Membrane</keyword>
<organism evidence="2 3">
    <name type="scientific">Purpureocillium lavendulum</name>
    <dbReference type="NCBI Taxonomy" id="1247861"/>
    <lineage>
        <taxon>Eukaryota</taxon>
        <taxon>Fungi</taxon>
        <taxon>Dikarya</taxon>
        <taxon>Ascomycota</taxon>
        <taxon>Pezizomycotina</taxon>
        <taxon>Sordariomycetes</taxon>
        <taxon>Hypocreomycetidae</taxon>
        <taxon>Hypocreales</taxon>
        <taxon>Ophiocordycipitaceae</taxon>
        <taxon>Purpureocillium</taxon>
    </lineage>
</organism>
<sequence>MATLCNSNPHGGAMRPNIKRPSHRTLSRIVFVLVCAISLNYGISNLALCMFAWIQRAKLVNTLRADHPQNKFQQSPIPYLFMIASVSFTCFGTAAGMVTTAMVRGHTAPVGVICRYMFRGFLFCHIIFVITYVAVRSQTSELRGGVVATASNICLCDGFFVLSILASLAFPTSPATDAKKQEGALV</sequence>
<evidence type="ECO:0000313" key="3">
    <source>
        <dbReference type="Proteomes" id="UP001163105"/>
    </source>
</evidence>
<feature type="transmembrane region" description="Helical" evidence="1">
    <location>
        <begin position="79"/>
        <end position="104"/>
    </location>
</feature>
<keyword evidence="1" id="KW-1133">Transmembrane helix</keyword>
<proteinExistence type="predicted"/>
<dbReference type="AlphaFoldDB" id="A0AB34FZL8"/>
<feature type="transmembrane region" description="Helical" evidence="1">
    <location>
        <begin position="147"/>
        <end position="170"/>
    </location>
</feature>
<feature type="transmembrane region" description="Helical" evidence="1">
    <location>
        <begin position="29"/>
        <end position="54"/>
    </location>
</feature>
<evidence type="ECO:0000313" key="2">
    <source>
        <dbReference type="EMBL" id="KAJ6444790.1"/>
    </source>
</evidence>
<dbReference type="Proteomes" id="UP001163105">
    <property type="component" value="Unassembled WGS sequence"/>
</dbReference>
<evidence type="ECO:0000256" key="1">
    <source>
        <dbReference type="SAM" id="Phobius"/>
    </source>
</evidence>